<protein>
    <submittedName>
        <fullName evidence="1 4">Uncharacterized protein</fullName>
    </submittedName>
</protein>
<dbReference type="EMBL" id="UYYG01000016">
    <property type="protein sequence ID" value="VDN51243.1"/>
    <property type="molecule type" value="Genomic_DNA"/>
</dbReference>
<keyword evidence="3" id="KW-1185">Reference proteome</keyword>
<reference evidence="4" key="1">
    <citation type="submission" date="2017-02" db="UniProtKB">
        <authorList>
            <consortium name="WormBaseParasite"/>
        </authorList>
    </citation>
    <scope>IDENTIFICATION</scope>
</reference>
<gene>
    <name evidence="1" type="ORF">DME_LOCUS1216</name>
</gene>
<evidence type="ECO:0000313" key="4">
    <source>
        <dbReference type="WBParaSite" id="DME_0000631901-mRNA-1"/>
    </source>
</evidence>
<dbReference type="STRING" id="318479.A0A0N4UFT7"/>
<dbReference type="OrthoDB" id="10525318at2759"/>
<reference evidence="1 3" key="2">
    <citation type="submission" date="2018-11" db="EMBL/GenBank/DDBJ databases">
        <authorList>
            <consortium name="Pathogen Informatics"/>
        </authorList>
    </citation>
    <scope>NUCLEOTIDE SEQUENCE [LARGE SCALE GENOMIC DNA]</scope>
</reference>
<dbReference type="Proteomes" id="UP000274756">
    <property type="component" value="Unassembled WGS sequence"/>
</dbReference>
<name>A0A0N4UFT7_DRAME</name>
<evidence type="ECO:0000313" key="2">
    <source>
        <dbReference type="Proteomes" id="UP000038040"/>
    </source>
</evidence>
<evidence type="ECO:0000313" key="3">
    <source>
        <dbReference type="Proteomes" id="UP000274756"/>
    </source>
</evidence>
<dbReference type="AlphaFoldDB" id="A0A0N4UFT7"/>
<sequence length="195" mass="22064">MKTKKPVIITISDDPGNALLAFSLSFKKVQRVRPTRKRKKRDIKLKKQLKIRSLPNINEVKEDTHDYCVHQVLNKEKMTMKRLRSNSFCPSALQLPSSSLIINDCANNEMTEQTKKIHREEVCLVVVFSDVFHHMVHGLSLKIAPTLLDGDSVNNATSAFYKSIDAMPNMNVAKTKKTIPLVSELVGTEGKLYSQ</sequence>
<proteinExistence type="predicted"/>
<dbReference type="WBParaSite" id="DME_0000631901-mRNA-1">
    <property type="protein sequence ID" value="DME_0000631901-mRNA-1"/>
    <property type="gene ID" value="DME_0000631901"/>
</dbReference>
<evidence type="ECO:0000313" key="1">
    <source>
        <dbReference type="EMBL" id="VDN51243.1"/>
    </source>
</evidence>
<organism evidence="2 4">
    <name type="scientific">Dracunculus medinensis</name>
    <name type="common">Guinea worm</name>
    <dbReference type="NCBI Taxonomy" id="318479"/>
    <lineage>
        <taxon>Eukaryota</taxon>
        <taxon>Metazoa</taxon>
        <taxon>Ecdysozoa</taxon>
        <taxon>Nematoda</taxon>
        <taxon>Chromadorea</taxon>
        <taxon>Rhabditida</taxon>
        <taxon>Spirurina</taxon>
        <taxon>Dracunculoidea</taxon>
        <taxon>Dracunculidae</taxon>
        <taxon>Dracunculus</taxon>
    </lineage>
</organism>
<accession>A0A0N4UFT7</accession>
<dbReference type="Proteomes" id="UP000038040">
    <property type="component" value="Unplaced"/>
</dbReference>